<sequence>MGIERKRREELVSINKSVCQAVIKKQREVRTTENAACKHTMLLTFLYSCTGGAALLYVLYRWLIPAAVQYHGGLALIWHEVIVEPMLDTLTQSTRPQRLLSAVQKNATRGRPL</sequence>
<dbReference type="EMBL" id="CM011678">
    <property type="protein sequence ID" value="TMS19376.1"/>
    <property type="molecule type" value="Genomic_DNA"/>
</dbReference>
<accession>A0ACD3RIQ7</accession>
<reference evidence="1" key="1">
    <citation type="submission" date="2018-11" db="EMBL/GenBank/DDBJ databases">
        <title>The sequence and de novo assembly of Larimichthys crocea genome using PacBio and Hi-C technologies.</title>
        <authorList>
            <person name="Xu P."/>
            <person name="Chen B."/>
            <person name="Zhou Z."/>
            <person name="Ke Q."/>
            <person name="Wu Y."/>
            <person name="Bai H."/>
            <person name="Pu F."/>
        </authorList>
    </citation>
    <scope>NUCLEOTIDE SEQUENCE</scope>
    <source>
        <tissue evidence="1">Muscle</tissue>
    </source>
</reference>
<evidence type="ECO:0000313" key="2">
    <source>
        <dbReference type="Proteomes" id="UP000793456"/>
    </source>
</evidence>
<evidence type="ECO:0000313" key="1">
    <source>
        <dbReference type="EMBL" id="TMS19376.1"/>
    </source>
</evidence>
<keyword evidence="2" id="KW-1185">Reference proteome</keyword>
<protein>
    <submittedName>
        <fullName evidence="1">Uncharacterized protein</fullName>
    </submittedName>
</protein>
<organism evidence="1 2">
    <name type="scientific">Larimichthys crocea</name>
    <name type="common">Large yellow croaker</name>
    <name type="synonym">Pseudosciaena crocea</name>
    <dbReference type="NCBI Taxonomy" id="215358"/>
    <lineage>
        <taxon>Eukaryota</taxon>
        <taxon>Metazoa</taxon>
        <taxon>Chordata</taxon>
        <taxon>Craniata</taxon>
        <taxon>Vertebrata</taxon>
        <taxon>Euteleostomi</taxon>
        <taxon>Actinopterygii</taxon>
        <taxon>Neopterygii</taxon>
        <taxon>Teleostei</taxon>
        <taxon>Neoteleostei</taxon>
        <taxon>Acanthomorphata</taxon>
        <taxon>Eupercaria</taxon>
        <taxon>Sciaenidae</taxon>
        <taxon>Larimichthys</taxon>
    </lineage>
</organism>
<proteinExistence type="predicted"/>
<dbReference type="Proteomes" id="UP000793456">
    <property type="component" value="Chromosome V"/>
</dbReference>
<comment type="caution">
    <text evidence="1">The sequence shown here is derived from an EMBL/GenBank/DDBJ whole genome shotgun (WGS) entry which is preliminary data.</text>
</comment>
<gene>
    <name evidence="1" type="ORF">E3U43_003697</name>
</gene>
<name>A0ACD3RIQ7_LARCR</name>